<dbReference type="EMBL" id="MU003714">
    <property type="protein sequence ID" value="KAF2804219.1"/>
    <property type="molecule type" value="Genomic_DNA"/>
</dbReference>
<evidence type="ECO:0000256" key="1">
    <source>
        <dbReference type="SAM" id="MobiDB-lite"/>
    </source>
</evidence>
<keyword evidence="2" id="KW-0472">Membrane</keyword>
<evidence type="ECO:0000256" key="2">
    <source>
        <dbReference type="SAM" id="Phobius"/>
    </source>
</evidence>
<keyword evidence="2" id="KW-0812">Transmembrane</keyword>
<evidence type="ECO:0000313" key="5">
    <source>
        <dbReference type="RefSeq" id="XP_033571183.1"/>
    </source>
</evidence>
<gene>
    <name evidence="3 5" type="ORF">BDZ99DRAFT_481381</name>
</gene>
<dbReference type="GeneID" id="54463299"/>
<sequence length="137" mass="15137">MIPSSARDIGAVETEGLGQFLNLSSLCLLAWIMGSIFFRNRSLAARLAYVRGHSVARIALPRADANLFFIESLSLSRTSKKRSSSSSSKAILSRRVVVDTGWRDSRDLYYHHHDDLPPSGRGTTTLRDTAVPHPRVA</sequence>
<keyword evidence="2" id="KW-1133">Transmembrane helix</keyword>
<dbReference type="Proteomes" id="UP000504636">
    <property type="component" value="Unplaced"/>
</dbReference>
<protein>
    <submittedName>
        <fullName evidence="3 5">Uncharacterized protein</fullName>
    </submittedName>
</protein>
<feature type="transmembrane region" description="Helical" evidence="2">
    <location>
        <begin position="20"/>
        <end position="38"/>
    </location>
</feature>
<reference evidence="5" key="3">
    <citation type="submission" date="2025-04" db="UniProtKB">
        <authorList>
            <consortium name="RefSeq"/>
        </authorList>
    </citation>
    <scope>IDENTIFICATION</scope>
    <source>
        <strain evidence="5">CBS 304.34</strain>
    </source>
</reference>
<reference evidence="5" key="2">
    <citation type="submission" date="2020-04" db="EMBL/GenBank/DDBJ databases">
        <authorList>
            <consortium name="NCBI Genome Project"/>
        </authorList>
    </citation>
    <scope>NUCLEOTIDE SEQUENCE</scope>
    <source>
        <strain evidence="5">CBS 304.34</strain>
    </source>
</reference>
<dbReference type="AlphaFoldDB" id="A0A6A6Y6I5"/>
<dbReference type="RefSeq" id="XP_033571183.1">
    <property type="nucleotide sequence ID" value="XM_033722406.1"/>
</dbReference>
<evidence type="ECO:0000313" key="4">
    <source>
        <dbReference type="Proteomes" id="UP000504636"/>
    </source>
</evidence>
<reference evidence="3 5" key="1">
    <citation type="journal article" date="2020" name="Stud. Mycol.">
        <title>101 Dothideomycetes genomes: a test case for predicting lifestyles and emergence of pathogens.</title>
        <authorList>
            <person name="Haridas S."/>
            <person name="Albert R."/>
            <person name="Binder M."/>
            <person name="Bloem J."/>
            <person name="Labutti K."/>
            <person name="Salamov A."/>
            <person name="Andreopoulos B."/>
            <person name="Baker S."/>
            <person name="Barry K."/>
            <person name="Bills G."/>
            <person name="Bluhm B."/>
            <person name="Cannon C."/>
            <person name="Castanera R."/>
            <person name="Culley D."/>
            <person name="Daum C."/>
            <person name="Ezra D."/>
            <person name="Gonzalez J."/>
            <person name="Henrissat B."/>
            <person name="Kuo A."/>
            <person name="Liang C."/>
            <person name="Lipzen A."/>
            <person name="Lutzoni F."/>
            <person name="Magnuson J."/>
            <person name="Mondo S."/>
            <person name="Nolan M."/>
            <person name="Ohm R."/>
            <person name="Pangilinan J."/>
            <person name="Park H.-J."/>
            <person name="Ramirez L."/>
            <person name="Alfaro M."/>
            <person name="Sun H."/>
            <person name="Tritt A."/>
            <person name="Yoshinaga Y."/>
            <person name="Zwiers L.-H."/>
            <person name="Turgeon B."/>
            <person name="Goodwin S."/>
            <person name="Spatafora J."/>
            <person name="Crous P."/>
            <person name="Grigoriev I."/>
        </authorList>
    </citation>
    <scope>NUCLEOTIDE SEQUENCE</scope>
    <source>
        <strain evidence="3 5">CBS 304.34</strain>
    </source>
</reference>
<keyword evidence="4" id="KW-1185">Reference proteome</keyword>
<name>A0A6A6Y6I5_9PEZI</name>
<evidence type="ECO:0000313" key="3">
    <source>
        <dbReference type="EMBL" id="KAF2804219.1"/>
    </source>
</evidence>
<proteinExistence type="predicted"/>
<organism evidence="3">
    <name type="scientific">Mytilinidion resinicola</name>
    <dbReference type="NCBI Taxonomy" id="574789"/>
    <lineage>
        <taxon>Eukaryota</taxon>
        <taxon>Fungi</taxon>
        <taxon>Dikarya</taxon>
        <taxon>Ascomycota</taxon>
        <taxon>Pezizomycotina</taxon>
        <taxon>Dothideomycetes</taxon>
        <taxon>Pleosporomycetidae</taxon>
        <taxon>Mytilinidiales</taxon>
        <taxon>Mytilinidiaceae</taxon>
        <taxon>Mytilinidion</taxon>
    </lineage>
</organism>
<feature type="region of interest" description="Disordered" evidence="1">
    <location>
        <begin position="113"/>
        <end position="137"/>
    </location>
</feature>
<accession>A0A6A6Y6I5</accession>